<evidence type="ECO:0000259" key="3">
    <source>
        <dbReference type="PROSITE" id="PS51029"/>
    </source>
</evidence>
<dbReference type="Pfam" id="PF10545">
    <property type="entry name" value="MADF_DNA_bdg"/>
    <property type="match status" value="1"/>
</dbReference>
<dbReference type="PANTHER" id="PTHR12243">
    <property type="entry name" value="MADF DOMAIN TRANSCRIPTION FACTOR"/>
    <property type="match status" value="1"/>
</dbReference>
<dbReference type="Pfam" id="PF02944">
    <property type="entry name" value="BESS"/>
    <property type="match status" value="1"/>
</dbReference>
<proteinExistence type="predicted"/>
<sequence length="253" mass="28633">MSSDSEEDGGSLNINEDGDQCHVMGEEIPGAQEENIWRNEDIELLIDTVRSNPILFDVKSKDNKNSGKKELVWLNVSSTVGKDVPECKKKWKYLRDNFNKVVKKKKGKSGKSGKKEKQWEYFEMLNFLKPFVIANTESSGNLDKTPAPDETTNRSGRDHSRGPDLDEDDPIKPETISKKMKMSEKVDAALLGYLEKQNIKDSNHHFCMALADDLRKMTAAQSSYAKTKIQQIMYEIEFPQNTTPAPGGRDVNE</sequence>
<dbReference type="EMBL" id="LNIX01000003">
    <property type="protein sequence ID" value="OXA57304.1"/>
    <property type="molecule type" value="Genomic_DNA"/>
</dbReference>
<feature type="compositionally biased region" description="Basic and acidic residues" evidence="2">
    <location>
        <begin position="151"/>
        <end position="179"/>
    </location>
</feature>
<dbReference type="InterPro" id="IPR006578">
    <property type="entry name" value="MADF-dom"/>
</dbReference>
<dbReference type="GO" id="GO:0003677">
    <property type="term" value="F:DNA binding"/>
    <property type="evidence" value="ECO:0007669"/>
    <property type="project" value="InterPro"/>
</dbReference>
<feature type="region of interest" description="Disordered" evidence="2">
    <location>
        <begin position="138"/>
        <end position="179"/>
    </location>
</feature>
<evidence type="ECO:0000313" key="6">
    <source>
        <dbReference type="EMBL" id="OXA57304.1"/>
    </source>
</evidence>
<gene>
    <name evidence="6" type="ORF">Fcan01_08194</name>
    <name evidence="5" type="ORF">Fcan01_27686</name>
</gene>
<dbReference type="PANTHER" id="PTHR12243:SF67">
    <property type="entry name" value="COREPRESSOR OF PANGOLIN, ISOFORM A-RELATED"/>
    <property type="match status" value="1"/>
</dbReference>
<feature type="domain" description="MADF" evidence="3">
    <location>
        <begin position="44"/>
        <end position="133"/>
    </location>
</feature>
<dbReference type="OMA" id="AIVWESI"/>
<organism evidence="6 7">
    <name type="scientific">Folsomia candida</name>
    <name type="common">Springtail</name>
    <dbReference type="NCBI Taxonomy" id="158441"/>
    <lineage>
        <taxon>Eukaryota</taxon>
        <taxon>Metazoa</taxon>
        <taxon>Ecdysozoa</taxon>
        <taxon>Arthropoda</taxon>
        <taxon>Hexapoda</taxon>
        <taxon>Collembola</taxon>
        <taxon>Entomobryomorpha</taxon>
        <taxon>Isotomoidea</taxon>
        <taxon>Isotomidae</taxon>
        <taxon>Proisotominae</taxon>
        <taxon>Folsomia</taxon>
    </lineage>
</organism>
<dbReference type="EMBL" id="LNIX01000055">
    <property type="protein sequence ID" value="OXA37543.1"/>
    <property type="molecule type" value="Genomic_DNA"/>
</dbReference>
<dbReference type="Proteomes" id="UP000198287">
    <property type="component" value="Unassembled WGS sequence"/>
</dbReference>
<keyword evidence="1" id="KW-0539">Nucleus</keyword>
<feature type="domain" description="BESS" evidence="4">
    <location>
        <begin position="200"/>
        <end position="239"/>
    </location>
</feature>
<evidence type="ECO:0000313" key="5">
    <source>
        <dbReference type="EMBL" id="OXA37543.1"/>
    </source>
</evidence>
<evidence type="ECO:0000256" key="1">
    <source>
        <dbReference type="PROSITE-ProRule" id="PRU00371"/>
    </source>
</evidence>
<evidence type="ECO:0000256" key="2">
    <source>
        <dbReference type="SAM" id="MobiDB-lite"/>
    </source>
</evidence>
<dbReference type="PROSITE" id="PS51031">
    <property type="entry name" value="BESS"/>
    <property type="match status" value="1"/>
</dbReference>
<comment type="caution">
    <text evidence="6">The sequence shown here is derived from an EMBL/GenBank/DDBJ whole genome shotgun (WGS) entry which is preliminary data.</text>
</comment>
<reference evidence="6 7" key="1">
    <citation type="submission" date="2015-12" db="EMBL/GenBank/DDBJ databases">
        <title>The genome of Folsomia candida.</title>
        <authorList>
            <person name="Faddeeva A."/>
            <person name="Derks M.F."/>
            <person name="Anvar Y."/>
            <person name="Smit S."/>
            <person name="Van Straalen N."/>
            <person name="Roelofs D."/>
        </authorList>
    </citation>
    <scope>NUCLEOTIDE SEQUENCE [LARGE SCALE GENOMIC DNA]</scope>
    <source>
        <strain evidence="6 7">VU population</strain>
        <tissue evidence="6">Whole body</tissue>
    </source>
</reference>
<accession>A0A226EJX3</accession>
<dbReference type="GO" id="GO:0005634">
    <property type="term" value="C:nucleus"/>
    <property type="evidence" value="ECO:0007669"/>
    <property type="project" value="UniProtKB-SubCell"/>
</dbReference>
<dbReference type="OrthoDB" id="5984255at2759"/>
<dbReference type="InterPro" id="IPR004210">
    <property type="entry name" value="BESS_motif"/>
</dbReference>
<keyword evidence="7" id="KW-1185">Reference proteome</keyword>
<name>A0A226EJX3_FOLCA</name>
<dbReference type="AlphaFoldDB" id="A0A226EJX3"/>
<dbReference type="InterPro" id="IPR039353">
    <property type="entry name" value="TF_Adf1"/>
</dbReference>
<feature type="region of interest" description="Disordered" evidence="2">
    <location>
        <begin position="1"/>
        <end position="20"/>
    </location>
</feature>
<comment type="subcellular location">
    <subcellularLocation>
        <location evidence="1">Nucleus</location>
    </subcellularLocation>
</comment>
<evidence type="ECO:0000313" key="7">
    <source>
        <dbReference type="Proteomes" id="UP000198287"/>
    </source>
</evidence>
<protein>
    <submittedName>
        <fullName evidence="6">Transcription factor Adf-1</fullName>
    </submittedName>
</protein>
<dbReference type="SMART" id="SM00595">
    <property type="entry name" value="MADF"/>
    <property type="match status" value="1"/>
</dbReference>
<dbReference type="PROSITE" id="PS51029">
    <property type="entry name" value="MADF"/>
    <property type="match status" value="1"/>
</dbReference>
<evidence type="ECO:0000259" key="4">
    <source>
        <dbReference type="PROSITE" id="PS51031"/>
    </source>
</evidence>